<dbReference type="Proteomes" id="UP000729733">
    <property type="component" value="Unassembled WGS sequence"/>
</dbReference>
<name>A0A964FHI6_9CYAN</name>
<evidence type="ECO:0000313" key="1">
    <source>
        <dbReference type="EMBL" id="MCC0179201.1"/>
    </source>
</evidence>
<dbReference type="AlphaFoldDB" id="A0A964FHI6"/>
<proteinExistence type="predicted"/>
<reference evidence="1" key="1">
    <citation type="journal article" date="2021" name="Antonie Van Leeuwenhoek">
        <title>Draft genome and description of Waterburya agarophytonicola gen. nov. sp. nov. (Pleurocapsales, Cyanobacteria): a seaweed symbiont.</title>
        <authorList>
            <person name="Bonthond G."/>
            <person name="Shalygin S."/>
            <person name="Bayer T."/>
            <person name="Weinberger F."/>
        </authorList>
    </citation>
    <scope>NUCLEOTIDE SEQUENCE</scope>
    <source>
        <strain evidence="1">KI4</strain>
    </source>
</reference>
<evidence type="ECO:0000313" key="2">
    <source>
        <dbReference type="Proteomes" id="UP000729733"/>
    </source>
</evidence>
<organism evidence="1 2">
    <name type="scientific">Waterburya agarophytonicola KI4</name>
    <dbReference type="NCBI Taxonomy" id="2874699"/>
    <lineage>
        <taxon>Bacteria</taxon>
        <taxon>Bacillati</taxon>
        <taxon>Cyanobacteriota</taxon>
        <taxon>Cyanophyceae</taxon>
        <taxon>Pleurocapsales</taxon>
        <taxon>Hyellaceae</taxon>
        <taxon>Waterburya</taxon>
        <taxon>Waterburya agarophytonicola</taxon>
    </lineage>
</organism>
<accession>A0A964FHI6</accession>
<dbReference type="RefSeq" id="WP_229642303.1">
    <property type="nucleotide sequence ID" value="NZ_JADWDC010000071.1"/>
</dbReference>
<dbReference type="EMBL" id="JADWDC010000071">
    <property type="protein sequence ID" value="MCC0179201.1"/>
    <property type="molecule type" value="Genomic_DNA"/>
</dbReference>
<gene>
    <name evidence="1" type="ORF">I4641_19750</name>
</gene>
<protein>
    <submittedName>
        <fullName evidence="1">Uncharacterized protein</fullName>
    </submittedName>
</protein>
<comment type="caution">
    <text evidence="1">The sequence shown here is derived from an EMBL/GenBank/DDBJ whole genome shotgun (WGS) entry which is preliminary data.</text>
</comment>
<keyword evidence="2" id="KW-1185">Reference proteome</keyword>
<sequence length="134" mass="15551">MNIPLSVTTNSVVSQALINYFHHLSDVILHKKGEWKTLKYKLHRHLLLKYHFKRDRVVGVRFGKTTKYLAADIDRLSSIHPAENPIGFGKFLEAMEKIGLVRYIKLQSSWSGGLHIYFSLPKEVNTYDAACFWF</sequence>